<protein>
    <submittedName>
        <fullName evidence="1">Uncharacterized protein</fullName>
    </submittedName>
</protein>
<evidence type="ECO:0000313" key="2">
    <source>
        <dbReference type="Proteomes" id="UP000002214"/>
    </source>
</evidence>
<proteinExistence type="predicted"/>
<evidence type="ECO:0000313" key="1">
    <source>
        <dbReference type="EMBL" id="ACJ82612.1"/>
    </source>
</evidence>
<dbReference type="KEGG" id="bcr:BCAH187_C0184"/>
<dbReference type="AlphaFoldDB" id="B7I1F3"/>
<dbReference type="EMBL" id="CP001179">
    <property type="protein sequence ID" value="ACJ82612.1"/>
    <property type="molecule type" value="Genomic_DNA"/>
</dbReference>
<dbReference type="Proteomes" id="UP000002214">
    <property type="component" value="Plasmid pAH187_270"/>
</dbReference>
<sequence>MMQLILYIEKALARARGQFLCGSKKENHVHRTVYILTSILND</sequence>
<gene>
    <name evidence="1" type="ordered locus">BCAH187_C0184</name>
</gene>
<accession>B7I1F3</accession>
<organism evidence="1 2">
    <name type="scientific">Bacillus cereus (strain AH187)</name>
    <dbReference type="NCBI Taxonomy" id="405534"/>
    <lineage>
        <taxon>Bacteria</taxon>
        <taxon>Bacillati</taxon>
        <taxon>Bacillota</taxon>
        <taxon>Bacilli</taxon>
        <taxon>Bacillales</taxon>
        <taxon>Bacillaceae</taxon>
        <taxon>Bacillus</taxon>
        <taxon>Bacillus cereus group</taxon>
    </lineage>
</organism>
<geneLocation type="plasmid" evidence="1 2">
    <name>pAH187_270</name>
</geneLocation>
<reference evidence="1 2" key="1">
    <citation type="submission" date="2008-10" db="EMBL/GenBank/DDBJ databases">
        <title>Genome sequence of Bacillus cereus AH187.</title>
        <authorList>
            <person name="Dodson R.J."/>
            <person name="Durkin A.S."/>
            <person name="Rosovitz M.J."/>
            <person name="Rasko D.A."/>
            <person name="Kolsto A.B."/>
            <person name="Okstad O.A."/>
            <person name="Ravel J."/>
            <person name="Sutton G."/>
        </authorList>
    </citation>
    <scope>NUCLEOTIDE SEQUENCE [LARGE SCALE GENOMIC DNA]</scope>
    <source>
        <strain evidence="1 2">AH187</strain>
        <plasmid evidence="2">Plasmid pAH187_270</plasmid>
    </source>
</reference>
<name>B7I1F3_BACC7</name>
<keyword evidence="1" id="KW-0614">Plasmid</keyword>
<dbReference type="HOGENOM" id="CLU_218598_0_0_9"/>